<feature type="domain" description="FecR protein" evidence="2">
    <location>
        <begin position="136"/>
        <end position="235"/>
    </location>
</feature>
<feature type="compositionally biased region" description="Low complexity" evidence="1">
    <location>
        <begin position="8"/>
        <end position="20"/>
    </location>
</feature>
<proteinExistence type="predicted"/>
<dbReference type="InterPro" id="IPR006860">
    <property type="entry name" value="FecR"/>
</dbReference>
<name>A0ABU5IRQ1_9BURK</name>
<dbReference type="Pfam" id="PF16220">
    <property type="entry name" value="DUF4880"/>
    <property type="match status" value="1"/>
</dbReference>
<evidence type="ECO:0000259" key="2">
    <source>
        <dbReference type="Pfam" id="PF04773"/>
    </source>
</evidence>
<keyword evidence="5" id="KW-1185">Reference proteome</keyword>
<dbReference type="InterPro" id="IPR012373">
    <property type="entry name" value="Ferrdict_sens_TM"/>
</dbReference>
<gene>
    <name evidence="4" type="ORF">SM757_33880</name>
</gene>
<dbReference type="RefSeq" id="WP_322468702.1">
    <property type="nucleotide sequence ID" value="NZ_JAXOJX010000127.1"/>
</dbReference>
<dbReference type="PANTHER" id="PTHR30273:SF2">
    <property type="entry name" value="PROTEIN FECR"/>
    <property type="match status" value="1"/>
</dbReference>
<dbReference type="EMBL" id="JAXOJX010000127">
    <property type="protein sequence ID" value="MDZ5461577.1"/>
    <property type="molecule type" value="Genomic_DNA"/>
</dbReference>
<sequence length="353" mass="38256">MDAGIHRPAGAPTAADDGPPIAESTVDQAIAWYVRLASGQQTAQDQADFERWLGGHAEHARAWRRLQGIGGHLQGTRLHVQPAVARSTLALAAKAMLPRRRAFKALAWAGIGGTALYLAQRQLPWSIELAAALADERTATGVRRSLVLPDGTRLMLNTATAVDIRFDARQRRVLLRGGEILVATARDREGRPFVVQTPEGTLVPVGTRFTVRRDEADLRGAEPATRLGVSEGAVEVRPTGDPAGAPVRVAAGQQLVFTRAGVEALEALSEASHSWAEGVLVAERTPLGQFVAELSRYRTGRLRCAPEVAGLRITGTWPLEGGDPTERILASLERHLPVRIHRLTRYWVTVQPR</sequence>
<evidence type="ECO:0000256" key="1">
    <source>
        <dbReference type="SAM" id="MobiDB-lite"/>
    </source>
</evidence>
<comment type="caution">
    <text evidence="4">The sequence shown here is derived from an EMBL/GenBank/DDBJ whole genome shotgun (WGS) entry which is preliminary data.</text>
</comment>
<feature type="domain" description="FecR N-terminal" evidence="3">
    <location>
        <begin position="27"/>
        <end position="67"/>
    </location>
</feature>
<dbReference type="Pfam" id="PF04773">
    <property type="entry name" value="FecR"/>
    <property type="match status" value="1"/>
</dbReference>
<evidence type="ECO:0000313" key="5">
    <source>
        <dbReference type="Proteomes" id="UP001293718"/>
    </source>
</evidence>
<dbReference type="PANTHER" id="PTHR30273">
    <property type="entry name" value="PERIPLASMIC SIGNAL SENSOR AND SIGMA FACTOR ACTIVATOR FECR-RELATED"/>
    <property type="match status" value="1"/>
</dbReference>
<protein>
    <submittedName>
        <fullName evidence="4">FecR domain-containing protein</fullName>
    </submittedName>
</protein>
<dbReference type="Gene3D" id="2.60.120.1440">
    <property type="match status" value="1"/>
</dbReference>
<feature type="region of interest" description="Disordered" evidence="1">
    <location>
        <begin position="1"/>
        <end position="21"/>
    </location>
</feature>
<dbReference type="InterPro" id="IPR032623">
    <property type="entry name" value="FecR_N"/>
</dbReference>
<reference evidence="4 5" key="1">
    <citation type="submission" date="2023-11" db="EMBL/GenBank/DDBJ databases">
        <title>Draft genome of Azohydromonas lata strain H1 (DSM1123), a polyhydroxyalkanoate producer.</title>
        <authorList>
            <person name="Traversa D."/>
            <person name="D'Addabbo P."/>
            <person name="Pazzani C."/>
            <person name="Manzari C."/>
            <person name="Chiara M."/>
            <person name="Scrascia M."/>
        </authorList>
    </citation>
    <scope>NUCLEOTIDE SEQUENCE [LARGE SCALE GENOMIC DNA]</scope>
    <source>
        <strain evidence="4 5">H1</strain>
    </source>
</reference>
<dbReference type="Proteomes" id="UP001293718">
    <property type="component" value="Unassembled WGS sequence"/>
</dbReference>
<organism evidence="4 5">
    <name type="scientific">Azohydromonas lata</name>
    <dbReference type="NCBI Taxonomy" id="45677"/>
    <lineage>
        <taxon>Bacteria</taxon>
        <taxon>Pseudomonadati</taxon>
        <taxon>Pseudomonadota</taxon>
        <taxon>Betaproteobacteria</taxon>
        <taxon>Burkholderiales</taxon>
        <taxon>Sphaerotilaceae</taxon>
        <taxon>Azohydromonas</taxon>
    </lineage>
</organism>
<evidence type="ECO:0000259" key="3">
    <source>
        <dbReference type="Pfam" id="PF16220"/>
    </source>
</evidence>
<evidence type="ECO:0000313" key="4">
    <source>
        <dbReference type="EMBL" id="MDZ5461577.1"/>
    </source>
</evidence>
<accession>A0ABU5IRQ1</accession>
<dbReference type="PIRSF" id="PIRSF018266">
    <property type="entry name" value="FecR"/>
    <property type="match status" value="1"/>
</dbReference>